<dbReference type="PANTHER" id="PTHR43685">
    <property type="entry name" value="GLYCOSYLTRANSFERASE"/>
    <property type="match status" value="1"/>
</dbReference>
<evidence type="ECO:0000313" key="3">
    <source>
        <dbReference type="EMBL" id="VYT95876.1"/>
    </source>
</evidence>
<feature type="domain" description="Glycosyltransferase 2-like" evidence="2">
    <location>
        <begin position="5"/>
        <end position="127"/>
    </location>
</feature>
<proteinExistence type="predicted"/>
<dbReference type="RefSeq" id="WP_156719460.1">
    <property type="nucleotide sequence ID" value="NZ_CACRUF010000019.1"/>
</dbReference>
<dbReference type="GO" id="GO:0016757">
    <property type="term" value="F:glycosyltransferase activity"/>
    <property type="evidence" value="ECO:0007669"/>
    <property type="project" value="UniProtKB-KW"/>
</dbReference>
<keyword evidence="1" id="KW-0472">Membrane</keyword>
<dbReference type="PANTHER" id="PTHR43685:SF2">
    <property type="entry name" value="GLYCOSYLTRANSFERASE 2-LIKE DOMAIN-CONTAINING PROTEIN"/>
    <property type="match status" value="1"/>
</dbReference>
<dbReference type="InterPro" id="IPR029044">
    <property type="entry name" value="Nucleotide-diphossugar_trans"/>
</dbReference>
<sequence>MNYFSIIIPVFNNTSEEIDRCLQSIFNQTYNHYEIIIVDDGSNKECAAYLDNYKRNNISIYHKTNEGVSNARNYGLKFSHGNYITFVDIDDIISKTMLEEADKILSENDVDILYGLVEYVHDISSIELNRDLLNNFKLLSLEDKKMLHTHMYHLGMKQFWRGNSYVSRGPVAKILKKSVMDNNLFNASLIFGEDEEWNFRILESQNYNMAIAYNTWYYYIFTPSSTLHRFRLNFIELSEQRLKTMQSFIWNTNDQVELMKEGFSVIKEIFYRYYFSKENKQSFFSINEDFNQLLRREIWKSIFRFDLVNKFDIALMIKYLLLQLRILPLILYLYNITNKKVR</sequence>
<keyword evidence="1" id="KW-1133">Transmembrane helix</keyword>
<name>A0A6N3B235_9FIRM</name>
<dbReference type="Gene3D" id="3.90.550.10">
    <property type="entry name" value="Spore Coat Polysaccharide Biosynthesis Protein SpsA, Chain A"/>
    <property type="match status" value="1"/>
</dbReference>
<evidence type="ECO:0000256" key="1">
    <source>
        <dbReference type="SAM" id="Phobius"/>
    </source>
</evidence>
<feature type="transmembrane region" description="Helical" evidence="1">
    <location>
        <begin position="313"/>
        <end position="334"/>
    </location>
</feature>
<gene>
    <name evidence="3" type="primary">epsJ</name>
    <name evidence="3" type="ORF">VDLFYP95_01147</name>
</gene>
<dbReference type="Pfam" id="PF00535">
    <property type="entry name" value="Glycos_transf_2"/>
    <property type="match status" value="1"/>
</dbReference>
<evidence type="ECO:0000259" key="2">
    <source>
        <dbReference type="Pfam" id="PF00535"/>
    </source>
</evidence>
<dbReference type="SUPFAM" id="SSF53448">
    <property type="entry name" value="Nucleotide-diphospho-sugar transferases"/>
    <property type="match status" value="1"/>
</dbReference>
<protein>
    <submittedName>
        <fullName evidence="3">Putative glycosyltransferase EpsJ</fullName>
        <ecNumber evidence="3">2.4.-.-</ecNumber>
    </submittedName>
</protein>
<dbReference type="EMBL" id="CACRUF010000019">
    <property type="protein sequence ID" value="VYT95876.1"/>
    <property type="molecule type" value="Genomic_DNA"/>
</dbReference>
<dbReference type="EC" id="2.4.-.-" evidence="3"/>
<dbReference type="InterPro" id="IPR050834">
    <property type="entry name" value="Glycosyltransf_2"/>
</dbReference>
<organism evidence="3">
    <name type="scientific">Veillonella dispar</name>
    <dbReference type="NCBI Taxonomy" id="39778"/>
    <lineage>
        <taxon>Bacteria</taxon>
        <taxon>Bacillati</taxon>
        <taxon>Bacillota</taxon>
        <taxon>Negativicutes</taxon>
        <taxon>Veillonellales</taxon>
        <taxon>Veillonellaceae</taxon>
        <taxon>Veillonella</taxon>
    </lineage>
</organism>
<reference evidence="3" key="1">
    <citation type="submission" date="2019-11" db="EMBL/GenBank/DDBJ databases">
        <authorList>
            <person name="Feng L."/>
        </authorList>
    </citation>
    <scope>NUCLEOTIDE SEQUENCE</scope>
    <source>
        <strain evidence="3">VdisparLFYP95</strain>
    </source>
</reference>
<keyword evidence="3" id="KW-0808">Transferase</keyword>
<keyword evidence="3" id="KW-0328">Glycosyltransferase</keyword>
<dbReference type="CDD" id="cd00761">
    <property type="entry name" value="Glyco_tranf_GTA_type"/>
    <property type="match status" value="1"/>
</dbReference>
<dbReference type="AlphaFoldDB" id="A0A6N3B235"/>
<accession>A0A6N3B235</accession>
<dbReference type="InterPro" id="IPR001173">
    <property type="entry name" value="Glyco_trans_2-like"/>
</dbReference>
<keyword evidence="1" id="KW-0812">Transmembrane</keyword>